<reference evidence="2" key="2">
    <citation type="journal article" date="2021" name="Microbiome">
        <title>Successional dynamics and alternative stable states in a saline activated sludge microbial community over 9 years.</title>
        <authorList>
            <person name="Wang Y."/>
            <person name="Ye J."/>
            <person name="Ju F."/>
            <person name="Liu L."/>
            <person name="Boyd J.A."/>
            <person name="Deng Y."/>
            <person name="Parks D.H."/>
            <person name="Jiang X."/>
            <person name="Yin X."/>
            <person name="Woodcroft B.J."/>
            <person name="Tyson G.W."/>
            <person name="Hugenholtz P."/>
            <person name="Polz M.F."/>
            <person name="Zhang T."/>
        </authorList>
    </citation>
    <scope>NUCLEOTIDE SEQUENCE</scope>
    <source>
        <strain evidence="2">HKST-UBA02</strain>
    </source>
</reference>
<reference evidence="2" key="1">
    <citation type="submission" date="2020-04" db="EMBL/GenBank/DDBJ databases">
        <authorList>
            <person name="Zhang T."/>
        </authorList>
    </citation>
    <scope>NUCLEOTIDE SEQUENCE</scope>
    <source>
        <strain evidence="2">HKST-UBA02</strain>
    </source>
</reference>
<name>A0A956NFH0_UNCEI</name>
<feature type="transmembrane region" description="Helical" evidence="1">
    <location>
        <begin position="47"/>
        <end position="67"/>
    </location>
</feature>
<evidence type="ECO:0000313" key="3">
    <source>
        <dbReference type="Proteomes" id="UP000739538"/>
    </source>
</evidence>
<protein>
    <submittedName>
        <fullName evidence="2">Uncharacterized protein</fullName>
    </submittedName>
</protein>
<keyword evidence="1" id="KW-0812">Transmembrane</keyword>
<dbReference type="EMBL" id="JAGQHS010000127">
    <property type="protein sequence ID" value="MCA9757901.1"/>
    <property type="molecule type" value="Genomic_DNA"/>
</dbReference>
<feature type="transmembrane region" description="Helical" evidence="1">
    <location>
        <begin position="12"/>
        <end position="35"/>
    </location>
</feature>
<accession>A0A956NFH0</accession>
<feature type="transmembrane region" description="Helical" evidence="1">
    <location>
        <begin position="74"/>
        <end position="94"/>
    </location>
</feature>
<gene>
    <name evidence="2" type="ORF">KDA27_19070</name>
</gene>
<organism evidence="2 3">
    <name type="scientific">Eiseniibacteriota bacterium</name>
    <dbReference type="NCBI Taxonomy" id="2212470"/>
    <lineage>
        <taxon>Bacteria</taxon>
        <taxon>Candidatus Eiseniibacteriota</taxon>
    </lineage>
</organism>
<sequence>MTGREQWRRLERLAVVLVALHSYVIGLVLLLFPAWSIEFSGWEPTSTLFFTRQAGILHLVVATGYLAEHSRYGGVFLLVSAKTAATIFLASVPFWDHPSWLVPACAVVDGLMGAVVWMLHRKADRRR</sequence>
<proteinExistence type="predicted"/>
<keyword evidence="1" id="KW-0472">Membrane</keyword>
<comment type="caution">
    <text evidence="2">The sequence shown here is derived from an EMBL/GenBank/DDBJ whole genome shotgun (WGS) entry which is preliminary data.</text>
</comment>
<feature type="transmembrane region" description="Helical" evidence="1">
    <location>
        <begin position="100"/>
        <end position="119"/>
    </location>
</feature>
<evidence type="ECO:0000256" key="1">
    <source>
        <dbReference type="SAM" id="Phobius"/>
    </source>
</evidence>
<evidence type="ECO:0000313" key="2">
    <source>
        <dbReference type="EMBL" id="MCA9757901.1"/>
    </source>
</evidence>
<dbReference type="AlphaFoldDB" id="A0A956NFH0"/>
<keyword evidence="1" id="KW-1133">Transmembrane helix</keyword>
<dbReference type="Proteomes" id="UP000739538">
    <property type="component" value="Unassembled WGS sequence"/>
</dbReference>